<evidence type="ECO:0000313" key="1">
    <source>
        <dbReference type="EMBL" id="CAG8724917.1"/>
    </source>
</evidence>
<dbReference type="EMBL" id="CAJVPM010049370">
    <property type="protein sequence ID" value="CAG8724917.1"/>
    <property type="molecule type" value="Genomic_DNA"/>
</dbReference>
<comment type="caution">
    <text evidence="1">The sequence shown here is derived from an EMBL/GenBank/DDBJ whole genome shotgun (WGS) entry which is preliminary data.</text>
</comment>
<name>A0ACA9PUM6_9GLOM</name>
<proteinExistence type="predicted"/>
<reference evidence="1" key="1">
    <citation type="submission" date="2021-06" db="EMBL/GenBank/DDBJ databases">
        <authorList>
            <person name="Kallberg Y."/>
            <person name="Tangrot J."/>
            <person name="Rosling A."/>
        </authorList>
    </citation>
    <scope>NUCLEOTIDE SEQUENCE</scope>
    <source>
        <strain evidence="1">AU212A</strain>
    </source>
</reference>
<keyword evidence="2" id="KW-1185">Reference proteome</keyword>
<sequence length="82" mass="8881">SLFEVTFCYFPITFKPPPDDPYGITANDLKIALRECLSATPHFSKLAMPLLVEKLASSSGNAKTLKACAPVYGPSSIIPHLE</sequence>
<gene>
    <name evidence="1" type="ORF">SCALOS_LOCUS11383</name>
</gene>
<feature type="non-terminal residue" evidence="1">
    <location>
        <position position="82"/>
    </location>
</feature>
<protein>
    <submittedName>
        <fullName evidence="1">11146_t:CDS:1</fullName>
    </submittedName>
</protein>
<feature type="non-terminal residue" evidence="1">
    <location>
        <position position="1"/>
    </location>
</feature>
<evidence type="ECO:0000313" key="2">
    <source>
        <dbReference type="Proteomes" id="UP000789860"/>
    </source>
</evidence>
<dbReference type="Proteomes" id="UP000789860">
    <property type="component" value="Unassembled WGS sequence"/>
</dbReference>
<accession>A0ACA9PUM6</accession>
<organism evidence="1 2">
    <name type="scientific">Scutellospora calospora</name>
    <dbReference type="NCBI Taxonomy" id="85575"/>
    <lineage>
        <taxon>Eukaryota</taxon>
        <taxon>Fungi</taxon>
        <taxon>Fungi incertae sedis</taxon>
        <taxon>Mucoromycota</taxon>
        <taxon>Glomeromycotina</taxon>
        <taxon>Glomeromycetes</taxon>
        <taxon>Diversisporales</taxon>
        <taxon>Gigasporaceae</taxon>
        <taxon>Scutellospora</taxon>
    </lineage>
</organism>